<protein>
    <recommendedName>
        <fullName evidence="9">Small ribosomal subunit protein mS40</fullName>
    </recommendedName>
    <alternativeName>
        <fullName evidence="8">28S ribosomal protein S18-2, mitochondrial</fullName>
    </alternativeName>
    <alternativeName>
        <fullName evidence="10">28S ribosomal protein S18b, mitochondrial</fullName>
    </alternativeName>
</protein>
<comment type="subcellular location">
    <subcellularLocation>
        <location evidence="1">Mitochondrion</location>
    </subcellularLocation>
</comment>
<evidence type="ECO:0000256" key="1">
    <source>
        <dbReference type="ARBA" id="ARBA00004173"/>
    </source>
</evidence>
<comment type="caution">
    <text evidence="12">The sequence shown here is derived from an EMBL/GenBank/DDBJ whole genome shotgun (WGS) entry which is preliminary data.</text>
</comment>
<dbReference type="Gene3D" id="4.10.640.10">
    <property type="entry name" value="Ribosomal protein S18"/>
    <property type="match status" value="1"/>
</dbReference>
<dbReference type="FunFam" id="4.10.640.10:FF:000008">
    <property type="entry name" value="28S ribosomal protein S18b, mitochondrial"/>
    <property type="match status" value="1"/>
</dbReference>
<keyword evidence="6" id="KW-0496">Mitochondrion</keyword>
<sequence length="282" mass="31980">MGANAFKQSSEHQPSYLQKFGGLNSPEGTHQAKRPVRLLAAPVSRSFCTVPDQPAFDSISRYRERPWEYLESEGGYQTKPISAKSEIAQCQNGEIKELVYRSVLNVGGVFAEYIEKYGSQTVWADYRRNHKGGIPPQKTRKTCIRGDKISGNPCPVCRDPKIQVDYRNVKLLEQFISTHSGVIHDPTRTGVCMKQHKNLTRAIDTARDHGLLPFRVPFVEFKMEDYSNSHGAVTKTPPPGEAGQAGPWYSWYQWNQPPEKEIAKVRQVYHKYLKEEEPVAGQ</sequence>
<name>A0A444UXI8_ACIRT</name>
<evidence type="ECO:0000256" key="10">
    <source>
        <dbReference type="ARBA" id="ARBA00035515"/>
    </source>
</evidence>
<evidence type="ECO:0000256" key="11">
    <source>
        <dbReference type="SAM" id="MobiDB-lite"/>
    </source>
</evidence>
<evidence type="ECO:0000256" key="5">
    <source>
        <dbReference type="ARBA" id="ARBA00022980"/>
    </source>
</evidence>
<feature type="region of interest" description="Disordered" evidence="11">
    <location>
        <begin position="1"/>
        <end position="32"/>
    </location>
</feature>
<evidence type="ECO:0000256" key="3">
    <source>
        <dbReference type="ARBA" id="ARBA00022553"/>
    </source>
</evidence>
<gene>
    <name evidence="12" type="ORF">EOD39_19684</name>
</gene>
<keyword evidence="4" id="KW-0809">Transit peptide</keyword>
<dbReference type="InterPro" id="IPR001648">
    <property type="entry name" value="Ribosomal_bS18"/>
</dbReference>
<dbReference type="InterPro" id="IPR040054">
    <property type="entry name" value="MRPS18B"/>
</dbReference>
<keyword evidence="7" id="KW-0687">Ribonucleoprotein</keyword>
<dbReference type="GO" id="GO:0032543">
    <property type="term" value="P:mitochondrial translation"/>
    <property type="evidence" value="ECO:0007669"/>
    <property type="project" value="InterPro"/>
</dbReference>
<comment type="similarity">
    <text evidence="2">Belongs to the bacterial ribosomal protein bS18 family. Mitochondrion-specific ribosomal protein mS40 subfamily.</text>
</comment>
<reference evidence="12 13" key="1">
    <citation type="submission" date="2019-01" db="EMBL/GenBank/DDBJ databases">
        <title>Draft Genome and Complete Hox-Cluster Characterization of the Sterlet Sturgeon (Acipenser ruthenus).</title>
        <authorList>
            <person name="Wei Q."/>
        </authorList>
    </citation>
    <scope>NUCLEOTIDE SEQUENCE [LARGE SCALE GENOMIC DNA]</scope>
    <source>
        <strain evidence="12">WHYD16114868_AA</strain>
        <tissue evidence="12">Blood</tissue>
    </source>
</reference>
<accession>A0A444UXI8</accession>
<dbReference type="AlphaFoldDB" id="A0A444UXI8"/>
<dbReference type="EMBL" id="SCEB01005524">
    <property type="protein sequence ID" value="RXM92862.1"/>
    <property type="molecule type" value="Genomic_DNA"/>
</dbReference>
<evidence type="ECO:0000256" key="6">
    <source>
        <dbReference type="ARBA" id="ARBA00023128"/>
    </source>
</evidence>
<dbReference type="Pfam" id="PF01084">
    <property type="entry name" value="Ribosomal_S18"/>
    <property type="match status" value="1"/>
</dbReference>
<evidence type="ECO:0000256" key="7">
    <source>
        <dbReference type="ARBA" id="ARBA00023274"/>
    </source>
</evidence>
<dbReference type="PANTHER" id="PTHR13329">
    <property type="entry name" value="MITOCHONDRIAL RIBOSOMAL PROTEIN S18B"/>
    <property type="match status" value="1"/>
</dbReference>
<evidence type="ECO:0000256" key="2">
    <source>
        <dbReference type="ARBA" id="ARBA00006136"/>
    </source>
</evidence>
<dbReference type="Proteomes" id="UP000289886">
    <property type="component" value="Unassembled WGS sequence"/>
</dbReference>
<evidence type="ECO:0000313" key="12">
    <source>
        <dbReference type="EMBL" id="RXM92862.1"/>
    </source>
</evidence>
<dbReference type="SUPFAM" id="SSF46911">
    <property type="entry name" value="Ribosomal protein S18"/>
    <property type="match status" value="1"/>
</dbReference>
<evidence type="ECO:0000256" key="9">
    <source>
        <dbReference type="ARBA" id="ARBA00035130"/>
    </source>
</evidence>
<evidence type="ECO:0000256" key="4">
    <source>
        <dbReference type="ARBA" id="ARBA00022946"/>
    </source>
</evidence>
<evidence type="ECO:0000256" key="8">
    <source>
        <dbReference type="ARBA" id="ARBA00032055"/>
    </source>
</evidence>
<dbReference type="GO" id="GO:0005763">
    <property type="term" value="C:mitochondrial small ribosomal subunit"/>
    <property type="evidence" value="ECO:0007669"/>
    <property type="project" value="UniProtKB-ARBA"/>
</dbReference>
<dbReference type="PANTHER" id="PTHR13329:SF2">
    <property type="entry name" value="SMALL RIBOSOMAL SUBUNIT PROTEIN MS40"/>
    <property type="match status" value="1"/>
</dbReference>
<organism evidence="12 13">
    <name type="scientific">Acipenser ruthenus</name>
    <name type="common">Sterlet sturgeon</name>
    <dbReference type="NCBI Taxonomy" id="7906"/>
    <lineage>
        <taxon>Eukaryota</taxon>
        <taxon>Metazoa</taxon>
        <taxon>Chordata</taxon>
        <taxon>Craniata</taxon>
        <taxon>Vertebrata</taxon>
        <taxon>Euteleostomi</taxon>
        <taxon>Actinopterygii</taxon>
        <taxon>Chondrostei</taxon>
        <taxon>Acipenseriformes</taxon>
        <taxon>Acipenseridae</taxon>
        <taxon>Acipenser</taxon>
    </lineage>
</organism>
<evidence type="ECO:0000313" key="13">
    <source>
        <dbReference type="Proteomes" id="UP000289886"/>
    </source>
</evidence>
<proteinExistence type="inferred from homology"/>
<dbReference type="InterPro" id="IPR036870">
    <property type="entry name" value="Ribosomal_bS18_sf"/>
</dbReference>
<keyword evidence="5 12" id="KW-0689">Ribosomal protein</keyword>
<feature type="compositionally biased region" description="Polar residues" evidence="11">
    <location>
        <begin position="1"/>
        <end position="16"/>
    </location>
</feature>
<keyword evidence="3" id="KW-0597">Phosphoprotein</keyword>
<keyword evidence="13" id="KW-1185">Reference proteome</keyword>
<dbReference type="GO" id="GO:0003735">
    <property type="term" value="F:structural constituent of ribosome"/>
    <property type="evidence" value="ECO:0007669"/>
    <property type="project" value="InterPro"/>
</dbReference>